<feature type="transmembrane region" description="Helical" evidence="1">
    <location>
        <begin position="6"/>
        <end position="26"/>
    </location>
</feature>
<accession>A0ABW0J0V9</accession>
<protein>
    <recommendedName>
        <fullName evidence="4">Chemotaxis protein</fullName>
    </recommendedName>
</protein>
<gene>
    <name evidence="2" type="ORF">ACFPOB_26270</name>
</gene>
<evidence type="ECO:0008006" key="4">
    <source>
        <dbReference type="Google" id="ProtNLM"/>
    </source>
</evidence>
<reference evidence="3" key="1">
    <citation type="journal article" date="2019" name="Int. J. Syst. Evol. Microbiol.">
        <title>The Global Catalogue of Microorganisms (GCM) 10K type strain sequencing project: providing services to taxonomists for standard genome sequencing and annotation.</title>
        <authorList>
            <consortium name="The Broad Institute Genomics Platform"/>
            <consortium name="The Broad Institute Genome Sequencing Center for Infectious Disease"/>
            <person name="Wu L."/>
            <person name="Ma J."/>
        </authorList>
    </citation>
    <scope>NUCLEOTIDE SEQUENCE [LARGE SCALE GENOMIC DNA]</scope>
    <source>
        <strain evidence="3">NCAIM B.01391</strain>
    </source>
</reference>
<name>A0ABW0J0V9_9HYPH</name>
<keyword evidence="3" id="KW-1185">Reference proteome</keyword>
<organism evidence="2 3">
    <name type="scientific">Bosea eneae</name>
    <dbReference type="NCBI Taxonomy" id="151454"/>
    <lineage>
        <taxon>Bacteria</taxon>
        <taxon>Pseudomonadati</taxon>
        <taxon>Pseudomonadota</taxon>
        <taxon>Alphaproteobacteria</taxon>
        <taxon>Hyphomicrobiales</taxon>
        <taxon>Boseaceae</taxon>
        <taxon>Bosea</taxon>
    </lineage>
</organism>
<dbReference type="Proteomes" id="UP001596053">
    <property type="component" value="Unassembled WGS sequence"/>
</dbReference>
<evidence type="ECO:0000256" key="1">
    <source>
        <dbReference type="SAM" id="Phobius"/>
    </source>
</evidence>
<dbReference type="RefSeq" id="WP_377801254.1">
    <property type="nucleotide sequence ID" value="NZ_JBHSLW010000056.1"/>
</dbReference>
<comment type="caution">
    <text evidence="2">The sequence shown here is derived from an EMBL/GenBank/DDBJ whole genome shotgun (WGS) entry which is preliminary data.</text>
</comment>
<sequence>MPDAAGFTNFLLGLGPPGAIILYLLWRMGELEKALKAANERHLGFVESMTEKVATALVASTDAMRANTAVQDKAADSARSLAEAVRGIDQRLEHLDETLDRSQRGRRA</sequence>
<evidence type="ECO:0000313" key="2">
    <source>
        <dbReference type="EMBL" id="MFC5423060.1"/>
    </source>
</evidence>
<keyword evidence="1" id="KW-0472">Membrane</keyword>
<dbReference type="EMBL" id="JBHSLW010000056">
    <property type="protein sequence ID" value="MFC5423060.1"/>
    <property type="molecule type" value="Genomic_DNA"/>
</dbReference>
<keyword evidence="1" id="KW-1133">Transmembrane helix</keyword>
<keyword evidence="1" id="KW-0812">Transmembrane</keyword>
<evidence type="ECO:0000313" key="3">
    <source>
        <dbReference type="Proteomes" id="UP001596053"/>
    </source>
</evidence>
<proteinExistence type="predicted"/>